<dbReference type="EMBL" id="KL197732">
    <property type="protein sequence ID" value="KDQ53817.1"/>
    <property type="molecule type" value="Genomic_DNA"/>
</dbReference>
<dbReference type="InParanoid" id="A0A067PR82"/>
<organism evidence="1 2">
    <name type="scientific">Jaapia argillacea MUCL 33604</name>
    <dbReference type="NCBI Taxonomy" id="933084"/>
    <lineage>
        <taxon>Eukaryota</taxon>
        <taxon>Fungi</taxon>
        <taxon>Dikarya</taxon>
        <taxon>Basidiomycota</taxon>
        <taxon>Agaricomycotina</taxon>
        <taxon>Agaricomycetes</taxon>
        <taxon>Agaricomycetidae</taxon>
        <taxon>Jaapiales</taxon>
        <taxon>Jaapiaceae</taxon>
        <taxon>Jaapia</taxon>
    </lineage>
</organism>
<evidence type="ECO:0000313" key="2">
    <source>
        <dbReference type="Proteomes" id="UP000027265"/>
    </source>
</evidence>
<gene>
    <name evidence="1" type="ORF">JAAARDRAFT_197253</name>
</gene>
<dbReference type="AlphaFoldDB" id="A0A067PR82"/>
<accession>A0A067PR82</accession>
<reference evidence="2" key="1">
    <citation type="journal article" date="2014" name="Proc. Natl. Acad. Sci. U.S.A.">
        <title>Extensive sampling of basidiomycete genomes demonstrates inadequacy of the white-rot/brown-rot paradigm for wood decay fungi.</title>
        <authorList>
            <person name="Riley R."/>
            <person name="Salamov A.A."/>
            <person name="Brown D.W."/>
            <person name="Nagy L.G."/>
            <person name="Floudas D."/>
            <person name="Held B.W."/>
            <person name="Levasseur A."/>
            <person name="Lombard V."/>
            <person name="Morin E."/>
            <person name="Otillar R."/>
            <person name="Lindquist E.A."/>
            <person name="Sun H."/>
            <person name="LaButti K.M."/>
            <person name="Schmutz J."/>
            <person name="Jabbour D."/>
            <person name="Luo H."/>
            <person name="Baker S.E."/>
            <person name="Pisabarro A.G."/>
            <person name="Walton J.D."/>
            <person name="Blanchette R.A."/>
            <person name="Henrissat B."/>
            <person name="Martin F."/>
            <person name="Cullen D."/>
            <person name="Hibbett D.S."/>
            <person name="Grigoriev I.V."/>
        </authorList>
    </citation>
    <scope>NUCLEOTIDE SEQUENCE [LARGE SCALE GENOMIC DNA]</scope>
    <source>
        <strain evidence="2">MUCL 33604</strain>
    </source>
</reference>
<protein>
    <submittedName>
        <fullName evidence="1">Uncharacterized protein</fullName>
    </submittedName>
</protein>
<dbReference type="HOGENOM" id="CLU_2004253_0_0_1"/>
<dbReference type="Proteomes" id="UP000027265">
    <property type="component" value="Unassembled WGS sequence"/>
</dbReference>
<keyword evidence="2" id="KW-1185">Reference proteome</keyword>
<proteinExistence type="predicted"/>
<name>A0A067PR82_9AGAM</name>
<evidence type="ECO:0000313" key="1">
    <source>
        <dbReference type="EMBL" id="KDQ53817.1"/>
    </source>
</evidence>
<sequence>MSARNVPIHDLLPRRRHLGRLETSSTPRLYSFLFVTLDGRGAGAVGDLNVKDGSRESVVGRSLGNLISTTPPQHFSSPIVPISSLRLDFVSNYIPVRRAAVSTLNQSSPEFLAGFPSLATREGG</sequence>